<accession>A0AAN7GFB0</accession>
<gene>
    <name evidence="1" type="ORF">SAY87_025068</name>
</gene>
<keyword evidence="2" id="KW-1185">Reference proteome</keyword>
<reference evidence="1 2" key="1">
    <citation type="journal article" date="2023" name="Hortic Res">
        <title>Pangenome of water caltrop reveals structural variations and asymmetric subgenome divergence after allopolyploidization.</title>
        <authorList>
            <person name="Zhang X."/>
            <person name="Chen Y."/>
            <person name="Wang L."/>
            <person name="Yuan Y."/>
            <person name="Fang M."/>
            <person name="Shi L."/>
            <person name="Lu R."/>
            <person name="Comes H.P."/>
            <person name="Ma Y."/>
            <person name="Chen Y."/>
            <person name="Huang G."/>
            <person name="Zhou Y."/>
            <person name="Zheng Z."/>
            <person name="Qiu Y."/>
        </authorList>
    </citation>
    <scope>NUCLEOTIDE SEQUENCE [LARGE SCALE GENOMIC DNA]</scope>
    <source>
        <tissue evidence="1">Roots</tissue>
    </source>
</reference>
<name>A0AAN7GFB0_9MYRT</name>
<organism evidence="1 2">
    <name type="scientific">Trapa incisa</name>
    <dbReference type="NCBI Taxonomy" id="236973"/>
    <lineage>
        <taxon>Eukaryota</taxon>
        <taxon>Viridiplantae</taxon>
        <taxon>Streptophyta</taxon>
        <taxon>Embryophyta</taxon>
        <taxon>Tracheophyta</taxon>
        <taxon>Spermatophyta</taxon>
        <taxon>Magnoliopsida</taxon>
        <taxon>eudicotyledons</taxon>
        <taxon>Gunneridae</taxon>
        <taxon>Pentapetalae</taxon>
        <taxon>rosids</taxon>
        <taxon>malvids</taxon>
        <taxon>Myrtales</taxon>
        <taxon>Lythraceae</taxon>
        <taxon>Trapa</taxon>
    </lineage>
</organism>
<comment type="caution">
    <text evidence="1">The sequence shown here is derived from an EMBL/GenBank/DDBJ whole genome shotgun (WGS) entry which is preliminary data.</text>
</comment>
<evidence type="ECO:0000313" key="1">
    <source>
        <dbReference type="EMBL" id="KAK4741480.1"/>
    </source>
</evidence>
<protein>
    <submittedName>
        <fullName evidence="1">Uncharacterized protein</fullName>
    </submittedName>
</protein>
<dbReference type="AlphaFoldDB" id="A0AAN7GFB0"/>
<evidence type="ECO:0000313" key="2">
    <source>
        <dbReference type="Proteomes" id="UP001345219"/>
    </source>
</evidence>
<sequence length="97" mass="10659">MNSSLIDRSPYSTVVNAGAFGRPLCSTIGDLQLQWFLLPLVCSLKEMGKILPSMNKAIIYSTSSEQDYLLKTISKGGRKITVTCCKVLALKMIKLIC</sequence>
<dbReference type="Proteomes" id="UP001345219">
    <property type="component" value="Chromosome 19"/>
</dbReference>
<dbReference type="EMBL" id="JAXIOK010000024">
    <property type="protein sequence ID" value="KAK4741480.1"/>
    <property type="molecule type" value="Genomic_DNA"/>
</dbReference>
<proteinExistence type="predicted"/>